<gene>
    <name evidence="2" type="ORF">GPM918_LOCUS16408</name>
    <name evidence="1" type="ORF">OVA965_LOCUS13546</name>
    <name evidence="4" type="ORF">SRO942_LOCUS16408</name>
    <name evidence="3" type="ORF">TMI583_LOCUS13549</name>
</gene>
<dbReference type="EMBL" id="CAJNOQ010004307">
    <property type="protein sequence ID" value="CAF1053510.1"/>
    <property type="molecule type" value="Genomic_DNA"/>
</dbReference>
<comment type="caution">
    <text evidence="2">The sequence shown here is derived from an EMBL/GenBank/DDBJ whole genome shotgun (WGS) entry which is preliminary data.</text>
</comment>
<evidence type="ECO:0000313" key="5">
    <source>
        <dbReference type="Proteomes" id="UP000663829"/>
    </source>
</evidence>
<dbReference type="Proteomes" id="UP000677228">
    <property type="component" value="Unassembled WGS sequence"/>
</dbReference>
<evidence type="ECO:0000313" key="1">
    <source>
        <dbReference type="EMBL" id="CAF0980260.1"/>
    </source>
</evidence>
<dbReference type="Proteomes" id="UP000663829">
    <property type="component" value="Unassembled WGS sequence"/>
</dbReference>
<organism evidence="2 5">
    <name type="scientific">Didymodactylos carnosus</name>
    <dbReference type="NCBI Taxonomy" id="1234261"/>
    <lineage>
        <taxon>Eukaryota</taxon>
        <taxon>Metazoa</taxon>
        <taxon>Spiralia</taxon>
        <taxon>Gnathifera</taxon>
        <taxon>Rotifera</taxon>
        <taxon>Eurotatoria</taxon>
        <taxon>Bdelloidea</taxon>
        <taxon>Philodinida</taxon>
        <taxon>Philodinidae</taxon>
        <taxon>Didymodactylos</taxon>
    </lineage>
</organism>
<dbReference type="EMBL" id="CAJNOK010005661">
    <property type="protein sequence ID" value="CAF0980260.1"/>
    <property type="molecule type" value="Genomic_DNA"/>
</dbReference>
<proteinExistence type="predicted"/>
<reference evidence="2" key="1">
    <citation type="submission" date="2021-02" db="EMBL/GenBank/DDBJ databases">
        <authorList>
            <person name="Nowell W R."/>
        </authorList>
    </citation>
    <scope>NUCLEOTIDE SEQUENCE</scope>
</reference>
<dbReference type="Proteomes" id="UP000681722">
    <property type="component" value="Unassembled WGS sequence"/>
</dbReference>
<name>A0A814KMY9_9BILA</name>
<keyword evidence="5" id="KW-1185">Reference proteome</keyword>
<protein>
    <submittedName>
        <fullName evidence="2">Uncharacterized protein</fullName>
    </submittedName>
</protein>
<dbReference type="Proteomes" id="UP000682733">
    <property type="component" value="Unassembled WGS sequence"/>
</dbReference>
<evidence type="ECO:0000313" key="2">
    <source>
        <dbReference type="EMBL" id="CAF1053510.1"/>
    </source>
</evidence>
<dbReference type="EMBL" id="CAJOBA010005667">
    <property type="protein sequence ID" value="CAF3750883.1"/>
    <property type="molecule type" value="Genomic_DNA"/>
</dbReference>
<evidence type="ECO:0000313" key="4">
    <source>
        <dbReference type="EMBL" id="CAF3822796.1"/>
    </source>
</evidence>
<sequence length="230" mass="26452">MTSHENKPFPNVNILGLKLYDFVENSANKYFPNVGTLSLKSKLPSNVSTDKLLDDLSEICSLSNLKSLILIDATYPTDFLVKLFKKTSQIYSLRCSSKILSKMSNDLDQLKHIVKRLYIESYEEDNSKMMKKLCLALINLEYLSVNMINGNDLYLLLSVILRTMTRQKLNSLTIQLNYEKFESLTLMSWLNDYISLNSIQCEIEHEPSSNCLDILFNDKLSRFCCDDIAL</sequence>
<accession>A0A814KMY9</accession>
<dbReference type="EMBL" id="CAJOBC010004307">
    <property type="protein sequence ID" value="CAF3822796.1"/>
    <property type="molecule type" value="Genomic_DNA"/>
</dbReference>
<evidence type="ECO:0000313" key="3">
    <source>
        <dbReference type="EMBL" id="CAF3750883.1"/>
    </source>
</evidence>
<dbReference type="AlphaFoldDB" id="A0A814KMY9"/>